<dbReference type="InterPro" id="IPR003018">
    <property type="entry name" value="GAF"/>
</dbReference>
<reference evidence="6" key="1">
    <citation type="journal article" date="2019" name="Int. J. Syst. Evol. Microbiol.">
        <title>The Global Catalogue of Microorganisms (GCM) 10K type strain sequencing project: providing services to taxonomists for standard genome sequencing and annotation.</title>
        <authorList>
            <consortium name="The Broad Institute Genomics Platform"/>
            <consortium name="The Broad Institute Genome Sequencing Center for Infectious Disease"/>
            <person name="Wu L."/>
            <person name="Ma J."/>
        </authorList>
    </citation>
    <scope>NUCLEOTIDE SEQUENCE [LARGE SCALE GENOMIC DNA]</scope>
    <source>
        <strain evidence="6">CECT 8570</strain>
    </source>
</reference>
<dbReference type="Gene3D" id="1.10.287.130">
    <property type="match status" value="1"/>
</dbReference>
<dbReference type="EC" id="2.7.13.3" evidence="2"/>
<proteinExistence type="predicted"/>
<evidence type="ECO:0000256" key="1">
    <source>
        <dbReference type="ARBA" id="ARBA00000085"/>
    </source>
</evidence>
<dbReference type="EMBL" id="JBHSCX010000020">
    <property type="protein sequence ID" value="MFC4363290.1"/>
    <property type="molecule type" value="Genomic_DNA"/>
</dbReference>
<dbReference type="SMART" id="SM00387">
    <property type="entry name" value="HATPase_c"/>
    <property type="match status" value="1"/>
</dbReference>
<dbReference type="PRINTS" id="PR00344">
    <property type="entry name" value="BCTRLSENSOR"/>
</dbReference>
<sequence>MKSAPDHPLESARMSALLGYEVLDSQDETAFDELTEIASAICGTEISLICFVDCERQWFKSRVGLEATETPRSVAFCSHAILQQGVFEVQNALNDERFADNPLVTGDPNIRFYAGAPLVTPSGLPVGTLCVIDSKPKKLTKVQRRALITLADQVVGQLELRLHNHRLKRVNERREKIFSVIAHDLRGPFNSILGFSRSLSKKADNTSPARIADMANSILTASLNVYQLLDELLQWSQHQLGAFEAQFSACKVIDLVESNLVLLQDSLDFKELTLVIDASPELQVIADPTLTKTVIRNLLTNAIKYSPKRGEIKVSAWVHDSEIWLRVSDQGKGLSDTLKQQLFKESLDSEPDTEGDIGHGIGLHLCQAFMHMQNGRIWSDDVTLGASITFSLPKTR</sequence>
<dbReference type="SMART" id="SM00388">
    <property type="entry name" value="HisKA"/>
    <property type="match status" value="1"/>
</dbReference>
<dbReference type="SUPFAM" id="SSF47384">
    <property type="entry name" value="Homodimeric domain of signal transducing histidine kinase"/>
    <property type="match status" value="1"/>
</dbReference>
<keyword evidence="5" id="KW-0547">Nucleotide-binding</keyword>
<dbReference type="InterPro" id="IPR003661">
    <property type="entry name" value="HisK_dim/P_dom"/>
</dbReference>
<protein>
    <recommendedName>
        <fullName evidence="2">histidine kinase</fullName>
        <ecNumber evidence="2">2.7.13.3</ecNumber>
    </recommendedName>
</protein>
<evidence type="ECO:0000313" key="5">
    <source>
        <dbReference type="EMBL" id="MFC4363290.1"/>
    </source>
</evidence>
<dbReference type="Pfam" id="PF00512">
    <property type="entry name" value="HisKA"/>
    <property type="match status" value="1"/>
</dbReference>
<dbReference type="GO" id="GO:0005524">
    <property type="term" value="F:ATP binding"/>
    <property type="evidence" value="ECO:0007669"/>
    <property type="project" value="UniProtKB-KW"/>
</dbReference>
<dbReference type="InterPro" id="IPR003594">
    <property type="entry name" value="HATPase_dom"/>
</dbReference>
<evidence type="ECO:0000259" key="4">
    <source>
        <dbReference type="PROSITE" id="PS50109"/>
    </source>
</evidence>
<dbReference type="Proteomes" id="UP001595840">
    <property type="component" value="Unassembled WGS sequence"/>
</dbReference>
<comment type="catalytic activity">
    <reaction evidence="1">
        <text>ATP + protein L-histidine = ADP + protein N-phospho-L-histidine.</text>
        <dbReference type="EC" id="2.7.13.3"/>
    </reaction>
</comment>
<dbReference type="SMART" id="SM00065">
    <property type="entry name" value="GAF"/>
    <property type="match status" value="1"/>
</dbReference>
<keyword evidence="3" id="KW-0597">Phosphoprotein</keyword>
<keyword evidence="5" id="KW-0067">ATP-binding</keyword>
<dbReference type="InterPro" id="IPR029016">
    <property type="entry name" value="GAF-like_dom_sf"/>
</dbReference>
<dbReference type="Pfam" id="PF01590">
    <property type="entry name" value="GAF"/>
    <property type="match status" value="1"/>
</dbReference>
<dbReference type="RefSeq" id="WP_290261002.1">
    <property type="nucleotide sequence ID" value="NZ_JAUFQG010000004.1"/>
</dbReference>
<dbReference type="PANTHER" id="PTHR43102:SF2">
    <property type="entry name" value="GAF DOMAIN-CONTAINING PROTEIN"/>
    <property type="match status" value="1"/>
</dbReference>
<dbReference type="InterPro" id="IPR036890">
    <property type="entry name" value="HATPase_C_sf"/>
</dbReference>
<dbReference type="PROSITE" id="PS50109">
    <property type="entry name" value="HIS_KIN"/>
    <property type="match status" value="1"/>
</dbReference>
<gene>
    <name evidence="5" type="ORF">ACFOX3_13325</name>
</gene>
<dbReference type="Gene3D" id="3.30.565.10">
    <property type="entry name" value="Histidine kinase-like ATPase, C-terminal domain"/>
    <property type="match status" value="1"/>
</dbReference>
<dbReference type="InterPro" id="IPR004358">
    <property type="entry name" value="Sig_transdc_His_kin-like_C"/>
</dbReference>
<dbReference type="SUPFAM" id="SSF55781">
    <property type="entry name" value="GAF domain-like"/>
    <property type="match status" value="1"/>
</dbReference>
<dbReference type="CDD" id="cd00082">
    <property type="entry name" value="HisKA"/>
    <property type="match status" value="1"/>
</dbReference>
<dbReference type="InterPro" id="IPR005467">
    <property type="entry name" value="His_kinase_dom"/>
</dbReference>
<evidence type="ECO:0000256" key="3">
    <source>
        <dbReference type="ARBA" id="ARBA00022553"/>
    </source>
</evidence>
<dbReference type="InterPro" id="IPR036097">
    <property type="entry name" value="HisK_dim/P_sf"/>
</dbReference>
<name>A0ABV8V5V8_9GAMM</name>
<dbReference type="Pfam" id="PF02518">
    <property type="entry name" value="HATPase_c"/>
    <property type="match status" value="1"/>
</dbReference>
<organism evidence="5 6">
    <name type="scientific">Simiduia curdlanivorans</name>
    <dbReference type="NCBI Taxonomy" id="1492769"/>
    <lineage>
        <taxon>Bacteria</taxon>
        <taxon>Pseudomonadati</taxon>
        <taxon>Pseudomonadota</taxon>
        <taxon>Gammaproteobacteria</taxon>
        <taxon>Cellvibrionales</taxon>
        <taxon>Cellvibrionaceae</taxon>
        <taxon>Simiduia</taxon>
    </lineage>
</organism>
<accession>A0ABV8V5V8</accession>
<feature type="domain" description="Histidine kinase" evidence="4">
    <location>
        <begin position="180"/>
        <end position="396"/>
    </location>
</feature>
<dbReference type="Gene3D" id="3.30.450.40">
    <property type="match status" value="1"/>
</dbReference>
<dbReference type="PANTHER" id="PTHR43102">
    <property type="entry name" value="SLR1143 PROTEIN"/>
    <property type="match status" value="1"/>
</dbReference>
<evidence type="ECO:0000313" key="6">
    <source>
        <dbReference type="Proteomes" id="UP001595840"/>
    </source>
</evidence>
<dbReference type="SUPFAM" id="SSF55874">
    <property type="entry name" value="ATPase domain of HSP90 chaperone/DNA topoisomerase II/histidine kinase"/>
    <property type="match status" value="1"/>
</dbReference>
<comment type="caution">
    <text evidence="5">The sequence shown here is derived from an EMBL/GenBank/DDBJ whole genome shotgun (WGS) entry which is preliminary data.</text>
</comment>
<keyword evidence="6" id="KW-1185">Reference proteome</keyword>
<evidence type="ECO:0000256" key="2">
    <source>
        <dbReference type="ARBA" id="ARBA00012438"/>
    </source>
</evidence>